<feature type="transmembrane region" description="Helical" evidence="9">
    <location>
        <begin position="829"/>
        <end position="851"/>
    </location>
</feature>
<evidence type="ECO:0000256" key="1">
    <source>
        <dbReference type="ARBA" id="ARBA00004141"/>
    </source>
</evidence>
<evidence type="ECO:0000256" key="9">
    <source>
        <dbReference type="SAM" id="Phobius"/>
    </source>
</evidence>
<dbReference type="InterPro" id="IPR005821">
    <property type="entry name" value="Ion_trans_dom"/>
</dbReference>
<dbReference type="Pfam" id="PF25508">
    <property type="entry name" value="TRPM2"/>
    <property type="match status" value="1"/>
</dbReference>
<dbReference type="OrthoDB" id="301415at2759"/>
<reference evidence="13" key="2">
    <citation type="submission" date="2021-01" db="UniProtKB">
        <authorList>
            <consortium name="EnsemblMetazoa"/>
        </authorList>
    </citation>
    <scope>IDENTIFICATION</scope>
</reference>
<dbReference type="EnsemblMetazoa" id="XM_030976487">
    <property type="protein sequence ID" value="XP_030832347"/>
    <property type="gene ID" value="LOC589697"/>
</dbReference>
<keyword evidence="14" id="KW-1185">Reference proteome</keyword>
<feature type="region of interest" description="Disordered" evidence="8">
    <location>
        <begin position="791"/>
        <end position="810"/>
    </location>
</feature>
<evidence type="ECO:0000256" key="6">
    <source>
        <dbReference type="ARBA" id="ARBA00023136"/>
    </source>
</evidence>
<dbReference type="Proteomes" id="UP000007110">
    <property type="component" value="Unassembled WGS sequence"/>
</dbReference>
<evidence type="ECO:0000256" key="5">
    <source>
        <dbReference type="ARBA" id="ARBA00023065"/>
    </source>
</evidence>
<protein>
    <submittedName>
        <fullName evidence="13">Uncharacterized protein</fullName>
    </submittedName>
</protein>
<feature type="compositionally biased region" description="Basic and acidic residues" evidence="8">
    <location>
        <begin position="1622"/>
        <end position="1634"/>
    </location>
</feature>
<dbReference type="Pfam" id="PF00520">
    <property type="entry name" value="Ion_trans"/>
    <property type="match status" value="1"/>
</dbReference>
<keyword evidence="5" id="KW-0406">Ion transport</keyword>
<feature type="transmembrane region" description="Helical" evidence="9">
    <location>
        <begin position="1034"/>
        <end position="1059"/>
    </location>
</feature>
<dbReference type="InterPro" id="IPR050927">
    <property type="entry name" value="TRPM"/>
</dbReference>
<dbReference type="GO" id="GO:0006816">
    <property type="term" value="P:calcium ion transport"/>
    <property type="evidence" value="ECO:0000318"/>
    <property type="project" value="GO_Central"/>
</dbReference>
<reference evidence="14" key="1">
    <citation type="submission" date="2015-02" db="EMBL/GenBank/DDBJ databases">
        <title>Genome sequencing for Strongylocentrotus purpuratus.</title>
        <authorList>
            <person name="Murali S."/>
            <person name="Liu Y."/>
            <person name="Vee V."/>
            <person name="English A."/>
            <person name="Wang M."/>
            <person name="Skinner E."/>
            <person name="Han Y."/>
            <person name="Muzny D.M."/>
            <person name="Worley K.C."/>
            <person name="Gibbs R.A."/>
        </authorList>
    </citation>
    <scope>NUCLEOTIDE SEQUENCE</scope>
</reference>
<feature type="transmembrane region" description="Helical" evidence="9">
    <location>
        <begin position="895"/>
        <end position="913"/>
    </location>
</feature>
<sequence>MNKLNMDLSDSGWLHVKAGGGREWIESHFNKKECAKFVGSKRDPRKCGCGRSLAFHRQLTRTSHLRSSGSSNLWNSKNHTVSLATDAYGLLEFQGAGHGNKAKYIRLADDTNPELILHLLKRHWNLGLPNLLISMRGGLQDFAMQPKLKRVLCKGLSKAARTTGAWIMTGGTNTGVTMTVGNALNNHSVKMRGRVVTIGIAPWGVLNSRESLIGQDTVRPYHSVACPVSKGFKLNSHHTHFLLVDNGTVDQYGCEMLVRRKFEKYLSMQNVSARRQVPVVTVVVEGGANVVRTVLANVSGDPPIPVVVFDGTGRAADIIAFMHKYSNDSGTLSAPLKEQLLETIKHTFDFTLVQSETLYHELEQCMKNKEMITVFCLGTEGVEDFDLAILTALLKAQTKSYSDQLNMALSWNRVDIAKKQIFVHGRDWPEGVLDQVMMDALTNNKVEFVKLLKDNGVNMHKFLTVARLEDLYNTKQGPANTLPYLVKEVRKHNHQLLKYSLYDMGLVFENLMGGTYQSSYTDRRFKALHQNTLKKGLSFTLLMEREVSDGNVPPIDRYMKTFPFPFNELFIWAVLTKRQDMALFLWQQDEEALAKALVATSLYRAMAKSAEVINLDADISGELRRYAQEFNDLAMDLLDQCYKEDEALTMQLLTVQLDNWSKHTGLSLAAMAQHTKFMAHACCQVLLNDLWHGGMQAQKYINIKVITSLLFPVCIFAIGFKSTEELLLMPQTLEEHMQDVEDADRPSIESSTSFTRLHNIKEEEEIPMQSMYISKERKGLRQRLTMTSKDIDPMDGPLHPQKSTRTTEKRQLSGGKKLYEFFNAPVTKFWSYTIFYVVFMFMYNYVCLFRMEAMPSFFEWIVILYIITTGMEHVRELMLAEPTKLSHKFRVFYSVFWNIHDVIAIITFMTGFILRMTPSTHLEGRVVYCVVIVLWYLRFLEILSVSNYLGPLINMIGKMLRDMCYFLIILIIILVSFGVIRQSILNPDVEPSWWPIREVLHEPYWMIYGEVYAGKINPPCGEGPGLEPCMTGYWVVPVAMSIYCLVANILIVNMLIALFNTTFQRVMPIANQLWKFQRYHVVMKYEQKPILVPPFTIIYYLYSLFKFVACQCRKCEKRQKDIRLKLFLSREATDSVRDFEEGCLELYLKDKKLQMQVSSEERLREIADRTEDQTYQLEEIVEKENLSKLGMRSFERRLMRVEEATFQTSRNIMDIRQLLVTSLLPAESNENLLGVPESRLKSASDGALHHDAWNGEKGAKIRRWKARSGGSYPQTQKPKVHDFVNADIESLLHKDSDLLMRNPEVSIEGVSPRTGRRKLVSSKNFDDGSLELKAEGGVSSKDSSADSERALMHLDSHSAESSGESDPRPLTPDKEDGLKTFGFPITPGSPKVILEPGRVDIKRNHSHKVLRLSTFERYLSMVAPHQDIENPPPGPVRRQVGAECGRPKDPDRLLGTTGMRHIDSESNMSVYSTASVQAPKVGTMQRPMPYVSAPVYSTITDHIDLSSVNANRLHELGASTSSTGYISMNDNLENDVPQSPSPYMRPGTMGLDFTPFTSLSIRSETLGSPTRPDHMREVEQGCYDMMDDSDSDQDHHRPRTDIEDEEESGIEFAVQKSSGTSEDSREEGSRETTF</sequence>
<feature type="compositionally biased region" description="Basic and acidic residues" evidence="8">
    <location>
        <begin position="1365"/>
        <end position="1378"/>
    </location>
</feature>
<dbReference type="PANTHER" id="PTHR13800">
    <property type="entry name" value="TRANSIENT RECEPTOR POTENTIAL CATION CHANNEL, SUBFAMILY M, MEMBER 6"/>
    <property type="match status" value="1"/>
</dbReference>
<accession>A0A7M7N7B4</accession>
<dbReference type="Pfam" id="PF18139">
    <property type="entry name" value="LSDAT_euk"/>
    <property type="match status" value="1"/>
</dbReference>
<feature type="transmembrane region" description="Helical" evidence="9">
    <location>
        <begin position="964"/>
        <end position="984"/>
    </location>
</feature>
<dbReference type="GO" id="GO:0005262">
    <property type="term" value="F:calcium channel activity"/>
    <property type="evidence" value="ECO:0000318"/>
    <property type="project" value="GO_Central"/>
</dbReference>
<dbReference type="OMA" id="YAIAYIC"/>
<dbReference type="GO" id="GO:0005886">
    <property type="term" value="C:plasma membrane"/>
    <property type="evidence" value="ECO:0000318"/>
    <property type="project" value="GO_Central"/>
</dbReference>
<dbReference type="GeneID" id="589697"/>
<keyword evidence="6 9" id="KW-0472">Membrane</keyword>
<dbReference type="InterPro" id="IPR057366">
    <property type="entry name" value="TRPM-like"/>
</dbReference>
<keyword evidence="4 9" id="KW-1133">Transmembrane helix</keyword>
<evidence type="ECO:0000256" key="8">
    <source>
        <dbReference type="SAM" id="MobiDB-lite"/>
    </source>
</evidence>
<feature type="region of interest" description="Disordered" evidence="8">
    <location>
        <begin position="1355"/>
        <end position="1384"/>
    </location>
</feature>
<evidence type="ECO:0000313" key="13">
    <source>
        <dbReference type="EnsemblMetazoa" id="XP_030832347"/>
    </source>
</evidence>
<feature type="transmembrane region" description="Helical" evidence="9">
    <location>
        <begin position="1090"/>
        <end position="1109"/>
    </location>
</feature>
<evidence type="ECO:0000259" key="10">
    <source>
        <dbReference type="Pfam" id="PF00520"/>
    </source>
</evidence>
<keyword evidence="7" id="KW-0407">Ion channel</keyword>
<dbReference type="InParanoid" id="A0A7M7N7B4"/>
<evidence type="ECO:0000259" key="12">
    <source>
        <dbReference type="Pfam" id="PF25508"/>
    </source>
</evidence>
<dbReference type="RefSeq" id="XP_030832347.1">
    <property type="nucleotide sequence ID" value="XM_030976487.1"/>
</dbReference>
<feature type="region of interest" description="Disordered" evidence="8">
    <location>
        <begin position="1584"/>
        <end position="1634"/>
    </location>
</feature>
<name>A0A7M7N7B4_STRPU</name>
<feature type="domain" description="TRPM-like" evidence="12">
    <location>
        <begin position="420"/>
        <end position="680"/>
    </location>
</feature>
<dbReference type="RefSeq" id="XP_030832346.1">
    <property type="nucleotide sequence ID" value="XM_030976486.1"/>
</dbReference>
<keyword evidence="2" id="KW-0813">Transport</keyword>
<feature type="transmembrane region" description="Helical" evidence="9">
    <location>
        <begin position="925"/>
        <end position="943"/>
    </location>
</feature>
<evidence type="ECO:0000256" key="4">
    <source>
        <dbReference type="ARBA" id="ARBA00022989"/>
    </source>
</evidence>
<evidence type="ECO:0000256" key="7">
    <source>
        <dbReference type="ARBA" id="ARBA00023303"/>
    </source>
</evidence>
<keyword evidence="3 9" id="KW-0812">Transmembrane</keyword>
<dbReference type="InterPro" id="IPR041491">
    <property type="entry name" value="TRPM_SLOG"/>
</dbReference>
<dbReference type="KEGG" id="spu:589697"/>
<evidence type="ECO:0000259" key="11">
    <source>
        <dbReference type="Pfam" id="PF18139"/>
    </source>
</evidence>
<proteinExistence type="predicted"/>
<feature type="domain" description="Ion transport" evidence="10">
    <location>
        <begin position="831"/>
        <end position="1065"/>
    </location>
</feature>
<dbReference type="PANTHER" id="PTHR13800:SF1">
    <property type="entry name" value="TRANSIENT RECEPTOR POTENTIAL CATION CHANNEL TRPM"/>
    <property type="match status" value="1"/>
</dbReference>
<dbReference type="EnsemblMetazoa" id="XM_030976486">
    <property type="protein sequence ID" value="XP_030832346"/>
    <property type="gene ID" value="LOC589697"/>
</dbReference>
<evidence type="ECO:0000256" key="3">
    <source>
        <dbReference type="ARBA" id="ARBA00022692"/>
    </source>
</evidence>
<evidence type="ECO:0000313" key="14">
    <source>
        <dbReference type="Proteomes" id="UP000007110"/>
    </source>
</evidence>
<feature type="domain" description="TRPM SLOG" evidence="11">
    <location>
        <begin position="102"/>
        <end position="365"/>
    </location>
</feature>
<evidence type="ECO:0000256" key="2">
    <source>
        <dbReference type="ARBA" id="ARBA00022448"/>
    </source>
</evidence>
<dbReference type="GO" id="GO:0098655">
    <property type="term" value="P:monoatomic cation transmembrane transport"/>
    <property type="evidence" value="ECO:0000318"/>
    <property type="project" value="GO_Central"/>
</dbReference>
<feature type="compositionally biased region" description="Basic and acidic residues" evidence="8">
    <location>
        <begin position="1592"/>
        <end position="1601"/>
    </location>
</feature>
<comment type="subcellular location">
    <subcellularLocation>
        <location evidence="1">Membrane</location>
        <topology evidence="1">Multi-pass membrane protein</topology>
    </subcellularLocation>
</comment>
<organism evidence="13 14">
    <name type="scientific">Strongylocentrotus purpuratus</name>
    <name type="common">Purple sea urchin</name>
    <dbReference type="NCBI Taxonomy" id="7668"/>
    <lineage>
        <taxon>Eukaryota</taxon>
        <taxon>Metazoa</taxon>
        <taxon>Echinodermata</taxon>
        <taxon>Eleutherozoa</taxon>
        <taxon>Echinozoa</taxon>
        <taxon>Echinoidea</taxon>
        <taxon>Euechinoidea</taxon>
        <taxon>Echinacea</taxon>
        <taxon>Camarodonta</taxon>
        <taxon>Echinidea</taxon>
        <taxon>Strongylocentrotidae</taxon>
        <taxon>Strongylocentrotus</taxon>
    </lineage>
</organism>